<feature type="transmembrane region" description="Helical" evidence="1">
    <location>
        <begin position="66"/>
        <end position="86"/>
    </location>
</feature>
<gene>
    <name evidence="2" type="ORF">AVDCRST_MAG18-1613</name>
</gene>
<feature type="transmembrane region" description="Helical" evidence="1">
    <location>
        <begin position="239"/>
        <end position="260"/>
    </location>
</feature>
<evidence type="ECO:0008006" key="3">
    <source>
        <dbReference type="Google" id="ProtNLM"/>
    </source>
</evidence>
<protein>
    <recommendedName>
        <fullName evidence="3">Integral membrane protein</fullName>
    </recommendedName>
</protein>
<evidence type="ECO:0000313" key="2">
    <source>
        <dbReference type="EMBL" id="CAA9567499.1"/>
    </source>
</evidence>
<keyword evidence="1" id="KW-0812">Transmembrane</keyword>
<dbReference type="InterPro" id="IPR026898">
    <property type="entry name" value="PrsW"/>
</dbReference>
<proteinExistence type="predicted"/>
<dbReference type="AlphaFoldDB" id="A0A6J4V658"/>
<feature type="transmembrane region" description="Helical" evidence="1">
    <location>
        <begin position="136"/>
        <end position="160"/>
    </location>
</feature>
<accession>A0A6J4V658</accession>
<evidence type="ECO:0000256" key="1">
    <source>
        <dbReference type="SAM" id="Phobius"/>
    </source>
</evidence>
<keyword evidence="1" id="KW-0472">Membrane</keyword>
<name>A0A6J4V658_9BACT</name>
<dbReference type="PANTHER" id="PTHR36844">
    <property type="entry name" value="PROTEASE PRSW"/>
    <property type="match status" value="1"/>
</dbReference>
<keyword evidence="1" id="KW-1133">Transmembrane helix</keyword>
<dbReference type="GO" id="GO:0008233">
    <property type="term" value="F:peptidase activity"/>
    <property type="evidence" value="ECO:0007669"/>
    <property type="project" value="InterPro"/>
</dbReference>
<feature type="transmembrane region" description="Helical" evidence="1">
    <location>
        <begin position="36"/>
        <end position="60"/>
    </location>
</feature>
<dbReference type="Pfam" id="PF13367">
    <property type="entry name" value="PrsW-protease"/>
    <property type="match status" value="1"/>
</dbReference>
<reference evidence="2" key="1">
    <citation type="submission" date="2020-02" db="EMBL/GenBank/DDBJ databases">
        <authorList>
            <person name="Meier V. D."/>
        </authorList>
    </citation>
    <scope>NUCLEOTIDE SEQUENCE</scope>
    <source>
        <strain evidence="2">AVDCRST_MAG18</strain>
    </source>
</reference>
<dbReference type="PANTHER" id="PTHR36844:SF1">
    <property type="entry name" value="PROTEASE PRSW"/>
    <property type="match status" value="1"/>
</dbReference>
<dbReference type="EMBL" id="CADCWN010000122">
    <property type="protein sequence ID" value="CAA9567499.1"/>
    <property type="molecule type" value="Genomic_DNA"/>
</dbReference>
<organism evidence="2">
    <name type="scientific">uncultured Thermomicrobiales bacterium</name>
    <dbReference type="NCBI Taxonomy" id="1645740"/>
    <lineage>
        <taxon>Bacteria</taxon>
        <taxon>Pseudomonadati</taxon>
        <taxon>Thermomicrobiota</taxon>
        <taxon>Thermomicrobia</taxon>
        <taxon>Thermomicrobiales</taxon>
        <taxon>environmental samples</taxon>
    </lineage>
</organism>
<sequence>METKHTAAVPQSSAALTARRAPLAAPSRALGTPRSLLATIAGVFFILALACNLLIIVVSVPDPRGLLLGVFATLLPTIVYAGLVLSFDRYEREPWQNLLGAFGWGAVIATLFSILLSGVTRSLLTLALGAEIGGRFTLIVGVPLIEESLKGLALLGLLLLYRDEFDGILDGLIYGALVGLGFAMTENILYLGRAYIDGGIGTFGQLFLAREAFGGLGHALYTGTTGAAVGWARVRYGRGVFRFVVPIGGWGLAVAQHSLWNFGAATLADFTGGAPPFLDLVAIQTVLFILPGLVFLFLIAVRSGRVESEVLKGQLRSEVTNGTLTVQEYAVLSASRLRHLTLLAAFRHGGLRRWSLQQQFFQAAAELALCKHHDDQGEMAAEDSCQPEDVYRARLATLRIALAEGR</sequence>
<feature type="transmembrane region" description="Helical" evidence="1">
    <location>
        <begin position="98"/>
        <end position="116"/>
    </location>
</feature>
<feature type="transmembrane region" description="Helical" evidence="1">
    <location>
        <begin position="172"/>
        <end position="192"/>
    </location>
</feature>
<feature type="transmembrane region" description="Helical" evidence="1">
    <location>
        <begin position="280"/>
        <end position="301"/>
    </location>
</feature>